<sequence length="133" mass="15049">MGLRANVDRTSMNALFNKNQWEEMEVEEAPATPMGETFEMFDGSNAIQNQNRRWSSLRQVSFAEQLSIRMFTRDDDYETPLEASMSHLSTPTTSVAARSSQRQNEVDIENALVSVGSKCRILLIIHLLPNPTV</sequence>
<evidence type="ECO:0000313" key="1">
    <source>
        <dbReference type="EMBL" id="KAG0560285.1"/>
    </source>
</evidence>
<gene>
    <name evidence="1" type="ORF">KC19_10G168600</name>
</gene>
<dbReference type="EMBL" id="CM026431">
    <property type="protein sequence ID" value="KAG0560285.1"/>
    <property type="molecule type" value="Genomic_DNA"/>
</dbReference>
<proteinExistence type="predicted"/>
<keyword evidence="2" id="KW-1185">Reference proteome</keyword>
<dbReference type="AlphaFoldDB" id="A0A8T0GP74"/>
<comment type="caution">
    <text evidence="1">The sequence shown here is derived from an EMBL/GenBank/DDBJ whole genome shotgun (WGS) entry which is preliminary data.</text>
</comment>
<dbReference type="Proteomes" id="UP000822688">
    <property type="component" value="Chromosome 10"/>
</dbReference>
<evidence type="ECO:0000313" key="2">
    <source>
        <dbReference type="Proteomes" id="UP000822688"/>
    </source>
</evidence>
<organism evidence="1 2">
    <name type="scientific">Ceratodon purpureus</name>
    <name type="common">Fire moss</name>
    <name type="synonym">Dicranum purpureum</name>
    <dbReference type="NCBI Taxonomy" id="3225"/>
    <lineage>
        <taxon>Eukaryota</taxon>
        <taxon>Viridiplantae</taxon>
        <taxon>Streptophyta</taxon>
        <taxon>Embryophyta</taxon>
        <taxon>Bryophyta</taxon>
        <taxon>Bryophytina</taxon>
        <taxon>Bryopsida</taxon>
        <taxon>Dicranidae</taxon>
        <taxon>Pseudoditrichales</taxon>
        <taxon>Ditrichaceae</taxon>
        <taxon>Ceratodon</taxon>
    </lineage>
</organism>
<name>A0A8T0GP74_CERPU</name>
<reference evidence="1" key="1">
    <citation type="submission" date="2020-06" db="EMBL/GenBank/DDBJ databases">
        <title>WGS assembly of Ceratodon purpureus strain R40.</title>
        <authorList>
            <person name="Carey S.B."/>
            <person name="Jenkins J."/>
            <person name="Shu S."/>
            <person name="Lovell J.T."/>
            <person name="Sreedasyam A."/>
            <person name="Maumus F."/>
            <person name="Tiley G.P."/>
            <person name="Fernandez-Pozo N."/>
            <person name="Barry K."/>
            <person name="Chen C."/>
            <person name="Wang M."/>
            <person name="Lipzen A."/>
            <person name="Daum C."/>
            <person name="Saski C.A."/>
            <person name="Payton A.C."/>
            <person name="Mcbreen J.C."/>
            <person name="Conrad R.E."/>
            <person name="Kollar L.M."/>
            <person name="Olsson S."/>
            <person name="Huttunen S."/>
            <person name="Landis J.B."/>
            <person name="Wickett N.J."/>
            <person name="Johnson M.G."/>
            <person name="Rensing S.A."/>
            <person name="Grimwood J."/>
            <person name="Schmutz J."/>
            <person name="Mcdaniel S.F."/>
        </authorList>
    </citation>
    <scope>NUCLEOTIDE SEQUENCE</scope>
    <source>
        <strain evidence="1">R40</strain>
    </source>
</reference>
<accession>A0A8T0GP74</accession>
<protein>
    <submittedName>
        <fullName evidence="1">Uncharacterized protein</fullName>
    </submittedName>
</protein>